<protein>
    <submittedName>
        <fullName evidence="3">Uncharacterized protein</fullName>
    </submittedName>
</protein>
<gene>
    <name evidence="3" type="ORF">SNE40_004876</name>
</gene>
<proteinExistence type="predicted"/>
<evidence type="ECO:0000313" key="3">
    <source>
        <dbReference type="EMBL" id="KAK6188764.1"/>
    </source>
</evidence>
<keyword evidence="4" id="KW-1185">Reference proteome</keyword>
<evidence type="ECO:0000256" key="1">
    <source>
        <dbReference type="SAM" id="Coils"/>
    </source>
</evidence>
<comment type="caution">
    <text evidence="3">The sequence shown here is derived from an EMBL/GenBank/DDBJ whole genome shotgun (WGS) entry which is preliminary data.</text>
</comment>
<accession>A0AAN8K6D3</accession>
<evidence type="ECO:0000313" key="4">
    <source>
        <dbReference type="Proteomes" id="UP001347796"/>
    </source>
</evidence>
<sequence length="536" mass="63722">MGEVGVENHHGDVVKDVFDQYVTDDSGELTLEQLQILHGDLRIGGISLQQVKAAIKYVCATETCDLPELYDLLREMDRRYFLVQDLRWEFSFLDRDKTDTISEEQAKWLTRSVHRDYFSEKKWEYFVRSRLVPGSGVSFPEIEVMLCDIPNRLEVEEEMVEQNRLRQEKLEKQKKLEEAEYLHAKKLAKLRDLEKERQEQERERQEEERRRRQREIDEREKQAEEEKRRKEEEEEMDRVKKLEEENERKRKEEEEKYKDADKWKEIAEKEEKDAEEELKKLQKQKKAENDGKKKKDLEEAEKKAKMLHKESKNKRIRYQLKVAIKSRDKYQLEYSVTEFKKADLSDDEMDLAKAERLLKELTAGDNLRKAMTKRELEELEKAMNFVKKNGFEEQLISEMMEANKMLARLKRLERIRHEILELKQSTVAEIRSYQNPPLVVHTVMTATFLVLGHKEKETKDWKAVQALVGKTGKESVKRRCLELKASKIPLPVAKRVKTLLDKYELDAVRDVSAGAATFYVWATTMMEEAMAEHEQN</sequence>
<feature type="region of interest" description="Disordered" evidence="2">
    <location>
        <begin position="274"/>
        <end position="309"/>
    </location>
</feature>
<dbReference type="InterPro" id="IPR011992">
    <property type="entry name" value="EF-hand-dom_pair"/>
</dbReference>
<dbReference type="EMBL" id="JAZGQO010000003">
    <property type="protein sequence ID" value="KAK6188764.1"/>
    <property type="molecule type" value="Genomic_DNA"/>
</dbReference>
<dbReference type="Gene3D" id="1.20.920.20">
    <property type="match status" value="1"/>
</dbReference>
<name>A0AAN8K6D3_PATCE</name>
<dbReference type="AlphaFoldDB" id="A0AAN8K6D3"/>
<dbReference type="SUPFAM" id="SSF47473">
    <property type="entry name" value="EF-hand"/>
    <property type="match status" value="1"/>
</dbReference>
<evidence type="ECO:0000256" key="2">
    <source>
        <dbReference type="SAM" id="MobiDB-lite"/>
    </source>
</evidence>
<feature type="coiled-coil region" evidence="1">
    <location>
        <begin position="369"/>
        <end position="412"/>
    </location>
</feature>
<organism evidence="3 4">
    <name type="scientific">Patella caerulea</name>
    <name type="common">Rayed Mediterranean limpet</name>
    <dbReference type="NCBI Taxonomy" id="87958"/>
    <lineage>
        <taxon>Eukaryota</taxon>
        <taxon>Metazoa</taxon>
        <taxon>Spiralia</taxon>
        <taxon>Lophotrochozoa</taxon>
        <taxon>Mollusca</taxon>
        <taxon>Gastropoda</taxon>
        <taxon>Patellogastropoda</taxon>
        <taxon>Patelloidea</taxon>
        <taxon>Patellidae</taxon>
        <taxon>Patella</taxon>
    </lineage>
</organism>
<keyword evidence="1" id="KW-0175">Coiled coil</keyword>
<reference evidence="3 4" key="1">
    <citation type="submission" date="2024-01" db="EMBL/GenBank/DDBJ databases">
        <title>The genome of the rayed Mediterranean limpet Patella caerulea (Linnaeus, 1758).</title>
        <authorList>
            <person name="Anh-Thu Weber A."/>
            <person name="Halstead-Nussloch G."/>
        </authorList>
    </citation>
    <scope>NUCLEOTIDE SEQUENCE [LARGE SCALE GENOMIC DNA]</scope>
    <source>
        <strain evidence="3">AATW-2023a</strain>
        <tissue evidence="3">Whole specimen</tissue>
    </source>
</reference>
<feature type="region of interest" description="Disordered" evidence="2">
    <location>
        <begin position="193"/>
        <end position="240"/>
    </location>
</feature>
<dbReference type="Proteomes" id="UP001347796">
    <property type="component" value="Unassembled WGS sequence"/>
</dbReference>